<dbReference type="Proteomes" id="UP000694397">
    <property type="component" value="Chromosome 17"/>
</dbReference>
<dbReference type="Pfam" id="PF00534">
    <property type="entry name" value="Glycos_transf_1"/>
    <property type="match status" value="1"/>
</dbReference>
<evidence type="ECO:0000259" key="3">
    <source>
        <dbReference type="Pfam" id="PF00534"/>
    </source>
</evidence>
<sequence>MKLLLLACLSPHTGNCTTAQRIRGHVESAGHTCILRDVTNFQSPGDVAVLLSRETPFDGLLAIHLYKGGRLLLGSQVPYGIIFGGTDINEDVKDATKRAVMEQVLEGARFAVAFSTKMKEDAERLWVRLADPSCSRIVPLTPHPEDAGEDLRVFLLVCGLRRVKDPLYLVEAFSEWHCEEPSVVLVIIGPKMDPIFSVQVEEKLRRAAGVFLAPERSREELHAALQRSFALVNSSISEGMSAAILEAMDLGVPVVVRDVPGNAAIVRHEETGLLYSSPQEFVSLSKRLLGDGGLLERLVANGRCYIQQFHSISKEREGYQQFVELLR</sequence>
<dbReference type="CDD" id="cd03801">
    <property type="entry name" value="GT4_PimA-like"/>
    <property type="match status" value="1"/>
</dbReference>
<keyword evidence="5" id="KW-1185">Reference proteome</keyword>
<evidence type="ECO:0000256" key="2">
    <source>
        <dbReference type="SAM" id="SignalP"/>
    </source>
</evidence>
<keyword evidence="1" id="KW-0808">Transferase</keyword>
<name>A0A8C9T479_SCLFO</name>
<dbReference type="PANTHER" id="PTHR46660">
    <property type="match status" value="1"/>
</dbReference>
<feature type="chain" id="PRO_5034763282" evidence="2">
    <location>
        <begin position="20"/>
        <end position="327"/>
    </location>
</feature>
<dbReference type="PANTHER" id="PTHR46660:SF2">
    <property type="entry name" value="GLYCOSYLTRANSFERASE 1 DOMAIN-CONTAINING PROTEIN 1"/>
    <property type="match status" value="1"/>
</dbReference>
<keyword evidence="1" id="KW-0328">Glycosyltransferase</keyword>
<dbReference type="GeneTree" id="ENSGT00390000016790"/>
<reference evidence="4 5" key="1">
    <citation type="submission" date="2019-04" db="EMBL/GenBank/DDBJ databases">
        <authorList>
            <consortium name="Wellcome Sanger Institute Data Sharing"/>
        </authorList>
    </citation>
    <scope>NUCLEOTIDE SEQUENCE [LARGE SCALE GENOMIC DNA]</scope>
</reference>
<keyword evidence="2" id="KW-0732">Signal</keyword>
<organism evidence="4 5">
    <name type="scientific">Scleropages formosus</name>
    <name type="common">Asian bonytongue</name>
    <name type="synonym">Osteoglossum formosum</name>
    <dbReference type="NCBI Taxonomy" id="113540"/>
    <lineage>
        <taxon>Eukaryota</taxon>
        <taxon>Metazoa</taxon>
        <taxon>Chordata</taxon>
        <taxon>Craniata</taxon>
        <taxon>Vertebrata</taxon>
        <taxon>Euteleostomi</taxon>
        <taxon>Actinopterygii</taxon>
        <taxon>Neopterygii</taxon>
        <taxon>Teleostei</taxon>
        <taxon>Osteoglossocephala</taxon>
        <taxon>Osteoglossomorpha</taxon>
        <taxon>Osteoglossiformes</taxon>
        <taxon>Osteoglossidae</taxon>
        <taxon>Scleropages</taxon>
    </lineage>
</organism>
<gene>
    <name evidence="4" type="primary">GLT1D1</name>
    <name evidence="4" type="synonym">glt1d1</name>
</gene>
<feature type="signal peptide" evidence="2">
    <location>
        <begin position="1"/>
        <end position="19"/>
    </location>
</feature>
<proteinExistence type="predicted"/>
<dbReference type="InterPro" id="IPR052622">
    <property type="entry name" value="Glycosyltransferase_G1"/>
</dbReference>
<accession>A0A8C9T479</accession>
<dbReference type="InterPro" id="IPR001296">
    <property type="entry name" value="Glyco_trans_1"/>
</dbReference>
<dbReference type="GO" id="GO:0016757">
    <property type="term" value="F:glycosyltransferase activity"/>
    <property type="evidence" value="ECO:0007669"/>
    <property type="project" value="UniProtKB-KW"/>
</dbReference>
<dbReference type="SUPFAM" id="SSF53756">
    <property type="entry name" value="UDP-Glycosyltransferase/glycogen phosphorylase"/>
    <property type="match status" value="1"/>
</dbReference>
<reference evidence="4" key="2">
    <citation type="submission" date="2025-08" db="UniProtKB">
        <authorList>
            <consortium name="Ensembl"/>
        </authorList>
    </citation>
    <scope>IDENTIFICATION</scope>
</reference>
<feature type="domain" description="Glycosyl transferase family 1" evidence="3">
    <location>
        <begin position="148"/>
        <end position="303"/>
    </location>
</feature>
<dbReference type="Gene3D" id="3.40.50.2000">
    <property type="entry name" value="Glycogen Phosphorylase B"/>
    <property type="match status" value="1"/>
</dbReference>
<dbReference type="AlphaFoldDB" id="A0A8C9T479"/>
<dbReference type="Ensembl" id="ENSSFOT00015075462.1">
    <property type="protein sequence ID" value="ENSSFOP00015046598.1"/>
    <property type="gene ID" value="ENSSFOG00015003005.2"/>
</dbReference>
<protein>
    <submittedName>
        <fullName evidence="4">Glycosyltransferase 1 domain containing 1</fullName>
    </submittedName>
</protein>
<evidence type="ECO:0000313" key="5">
    <source>
        <dbReference type="Proteomes" id="UP000694397"/>
    </source>
</evidence>
<evidence type="ECO:0000313" key="4">
    <source>
        <dbReference type="Ensembl" id="ENSSFOP00015046598.1"/>
    </source>
</evidence>
<evidence type="ECO:0000256" key="1">
    <source>
        <dbReference type="ARBA" id="ARBA00022676"/>
    </source>
</evidence>
<reference evidence="4" key="3">
    <citation type="submission" date="2025-09" db="UniProtKB">
        <authorList>
            <consortium name="Ensembl"/>
        </authorList>
    </citation>
    <scope>IDENTIFICATION</scope>
</reference>